<evidence type="ECO:0000313" key="1">
    <source>
        <dbReference type="EMBL" id="BBB16645.1"/>
    </source>
</evidence>
<dbReference type="EMBL" id="LC332918">
    <property type="protein sequence ID" value="BBB16645.1"/>
    <property type="molecule type" value="Genomic_DNA"/>
</dbReference>
<name>A0A2Z5UZN5_9VIRU</name>
<organism evidence="1">
    <name type="scientific">Heliothis virescens ascovirus 3j</name>
    <dbReference type="NCBI Taxonomy" id="1561067"/>
    <lineage>
        <taxon>Viruses</taxon>
        <taxon>Varidnaviria</taxon>
        <taxon>Bamfordvirae</taxon>
        <taxon>Nucleocytoviricota</taxon>
        <taxon>Megaviricetes</taxon>
        <taxon>Pimascovirales</taxon>
        <taxon>Pimascovirales incertae sedis</taxon>
        <taxon>Ascoviridae</taxon>
        <taxon>Ascovirus</taxon>
    </lineage>
</organism>
<reference evidence="1" key="1">
    <citation type="submission" date="2017-10" db="EMBL/GenBank/DDBJ databases">
        <title>Ascovirus isolated from Spodoptera litura (Noctuidae: Lepidoptera) transmitted by generalist endoparasitoid Meteorus pulchricornis (Braconidae: Hymenoptera).</title>
        <authorList>
            <person name="Arai E."/>
            <person name="Ishii K."/>
            <person name="Ishii H."/>
            <person name="Kunimi Y."/>
            <person name="Inoue M.N."/>
            <person name="Makiyama N."/>
            <person name="Sagawa S."/>
            <person name="Nakai M."/>
        </authorList>
    </citation>
    <scope>NUCLEOTIDE SEQUENCE [LARGE SCALE GENOMIC DNA]</scope>
    <source>
        <strain evidence="1">ENT01</strain>
    </source>
</reference>
<dbReference type="GO" id="GO:0016874">
    <property type="term" value="F:ligase activity"/>
    <property type="evidence" value="ECO:0007669"/>
    <property type="project" value="UniProtKB-KW"/>
</dbReference>
<proteinExistence type="predicted"/>
<sequence>MDEQNITDKGDRDVSLRYMETPPSRYLVRNWIAFSYLKWYRGLIVRKGNETTKTRCEI</sequence>
<dbReference type="Proteomes" id="UP000317522">
    <property type="component" value="Segment"/>
</dbReference>
<accession>A0A2Z5UZN5</accession>
<protein>
    <submittedName>
        <fullName evidence="1">Histidine--tRNA ligase</fullName>
    </submittedName>
</protein>
<keyword evidence="1" id="KW-0436">Ligase</keyword>